<sequence length="590" mass="63892">MTVPPDASTPGTQGDAWTQAEGNALSSAEQFDNAARRAREQAGELEGRPDMQQTALRLNEEATAAESTAQTRRGLARGYAALRALSGQPDADGATTTTGQEAITTDSQPTSRSESPVVVDVPLPDDEDEDGEVVDVEPEAFDTCWVCEEPLDKPTTNEDAAVHDDCDPDKPPKYWMGPLTANGKKIDPDQGESYRKLKDLAADAVDMVLEWEIPYGDTYVSLDGTIVDAREWIERPENIALGGGREAYAGRGEFDPAAPDRCWIGQTLPSGRLARPLARSFDDVAELAVHVCREVFERGRMTSEDNRYTVMLPGGELVDAEEWAQRPETRRLAGYTPVEFDPAVPDRCWIGPTLPEIGLVSAVARSYDDEAELAAHVCQQVYGHGRIPKDSNGNAVMLPGGELVDAVEWAQRPETRRLAGYTPVEYDSSTPDRCWIGPTLPGDGLMLPLAESFDDVAELAAHVCREVFERYTVDTFTHTVMLPGGEQMDACDWVQHPDIRALAGCRAVRNRVQFRVTATCTSCGAEASALSTDLVMGEIGQRRKAAGAAYCAPCDLYGPPALVPFTLIDDATGVYGAEPRPIGDLAAETA</sequence>
<comment type="caution">
    <text evidence="2">The sequence shown here is derived from an EMBL/GenBank/DDBJ whole genome shotgun (WGS) entry which is preliminary data.</text>
</comment>
<dbReference type="Proteomes" id="UP000256269">
    <property type="component" value="Unassembled WGS sequence"/>
</dbReference>
<dbReference type="EMBL" id="QUNO01000038">
    <property type="protein sequence ID" value="REH18073.1"/>
    <property type="molecule type" value="Genomic_DNA"/>
</dbReference>
<reference evidence="2 3" key="1">
    <citation type="submission" date="2018-08" db="EMBL/GenBank/DDBJ databases">
        <title>Genomic Encyclopedia of Archaeal and Bacterial Type Strains, Phase II (KMG-II): from individual species to whole genera.</title>
        <authorList>
            <person name="Goeker M."/>
        </authorList>
    </citation>
    <scope>NUCLEOTIDE SEQUENCE [LARGE SCALE GENOMIC DNA]</scope>
    <source>
        <strain evidence="2 3">DSM 45791</strain>
    </source>
</reference>
<dbReference type="RefSeq" id="WP_116182280.1">
    <property type="nucleotide sequence ID" value="NZ_CP144378.1"/>
</dbReference>
<keyword evidence="3" id="KW-1185">Reference proteome</keyword>
<feature type="compositionally biased region" description="Polar residues" evidence="1">
    <location>
        <begin position="9"/>
        <end position="30"/>
    </location>
</feature>
<accession>A0A3E0G5V7</accession>
<evidence type="ECO:0000313" key="3">
    <source>
        <dbReference type="Proteomes" id="UP000256269"/>
    </source>
</evidence>
<feature type="compositionally biased region" description="Basic and acidic residues" evidence="1">
    <location>
        <begin position="34"/>
        <end position="49"/>
    </location>
</feature>
<protein>
    <submittedName>
        <fullName evidence="2">Uncharacterized protein</fullName>
    </submittedName>
</protein>
<feature type="region of interest" description="Disordered" evidence="1">
    <location>
        <begin position="85"/>
        <end position="130"/>
    </location>
</feature>
<feature type="region of interest" description="Disordered" evidence="1">
    <location>
        <begin position="1"/>
        <end position="51"/>
    </location>
</feature>
<name>A0A3E0G5V7_9PSEU</name>
<evidence type="ECO:0000313" key="2">
    <source>
        <dbReference type="EMBL" id="REH18073.1"/>
    </source>
</evidence>
<feature type="compositionally biased region" description="Low complexity" evidence="1">
    <location>
        <begin position="85"/>
        <end position="105"/>
    </location>
</feature>
<organism evidence="2 3">
    <name type="scientific">Kutzneria buriramensis</name>
    <dbReference type="NCBI Taxonomy" id="1045776"/>
    <lineage>
        <taxon>Bacteria</taxon>
        <taxon>Bacillati</taxon>
        <taxon>Actinomycetota</taxon>
        <taxon>Actinomycetes</taxon>
        <taxon>Pseudonocardiales</taxon>
        <taxon>Pseudonocardiaceae</taxon>
        <taxon>Kutzneria</taxon>
    </lineage>
</organism>
<proteinExistence type="predicted"/>
<evidence type="ECO:0000256" key="1">
    <source>
        <dbReference type="SAM" id="MobiDB-lite"/>
    </source>
</evidence>
<gene>
    <name evidence="2" type="ORF">BCF44_13860</name>
</gene>
<feature type="region of interest" description="Disordered" evidence="1">
    <location>
        <begin position="154"/>
        <end position="187"/>
    </location>
</feature>
<dbReference type="AlphaFoldDB" id="A0A3E0G5V7"/>
<feature type="compositionally biased region" description="Basic and acidic residues" evidence="1">
    <location>
        <begin position="154"/>
        <end position="172"/>
    </location>
</feature>